<name>A0A919I0I7_KLEPN</name>
<feature type="transmembrane region" description="Helical" evidence="6">
    <location>
        <begin position="46"/>
        <end position="70"/>
    </location>
</feature>
<dbReference type="Pfam" id="PF00892">
    <property type="entry name" value="EamA"/>
    <property type="match status" value="1"/>
</dbReference>
<comment type="subcellular location">
    <subcellularLocation>
        <location evidence="1">Cell membrane</location>
        <topology evidence="1">Multi-pass membrane protein</topology>
    </subcellularLocation>
</comment>
<keyword evidence="5 6" id="KW-0472">Membrane</keyword>
<evidence type="ECO:0000256" key="6">
    <source>
        <dbReference type="SAM" id="Phobius"/>
    </source>
</evidence>
<evidence type="ECO:0000256" key="3">
    <source>
        <dbReference type="ARBA" id="ARBA00022692"/>
    </source>
</evidence>
<evidence type="ECO:0000256" key="1">
    <source>
        <dbReference type="ARBA" id="ARBA00004651"/>
    </source>
</evidence>
<dbReference type="InterPro" id="IPR037185">
    <property type="entry name" value="EmrE-like"/>
</dbReference>
<gene>
    <name evidence="8" type="ORF">KPZU09_65040</name>
</gene>
<evidence type="ECO:0000256" key="4">
    <source>
        <dbReference type="ARBA" id="ARBA00022989"/>
    </source>
</evidence>
<dbReference type="InterPro" id="IPR000620">
    <property type="entry name" value="EamA_dom"/>
</dbReference>
<keyword evidence="3 6" id="KW-0812">Transmembrane</keyword>
<reference evidence="8" key="1">
    <citation type="submission" date="2020-10" db="EMBL/GenBank/DDBJ databases">
        <title>Genome Sequence of ESBL Producing Zambian Clinical Strains.</title>
        <authorList>
            <person name="Shawa M."/>
            <person name="Furuta Y."/>
            <person name="Simbotwe M."/>
            <person name="Mulenga E."/>
            <person name="Mubanga M."/>
            <person name="Mulenga G."/>
            <person name="Kaile C."/>
            <person name="Zorigt T."/>
            <person name="Hang'ombe B."/>
            <person name="Higashi H."/>
        </authorList>
    </citation>
    <scope>NUCLEOTIDE SEQUENCE</scope>
    <source>
        <strain evidence="8">Zam_UTH_09</strain>
    </source>
</reference>
<feature type="transmembrane region" description="Helical" evidence="6">
    <location>
        <begin position="77"/>
        <end position="96"/>
    </location>
</feature>
<keyword evidence="2" id="KW-1003">Cell membrane</keyword>
<protein>
    <recommendedName>
        <fullName evidence="7">EamA domain-containing protein</fullName>
    </recommendedName>
</protein>
<evidence type="ECO:0000256" key="5">
    <source>
        <dbReference type="ARBA" id="ARBA00023136"/>
    </source>
</evidence>
<dbReference type="AlphaFoldDB" id="A0A919I0I7"/>
<dbReference type="EMBL" id="BNFF01000001">
    <property type="protein sequence ID" value="GHK56768.1"/>
    <property type="molecule type" value="Genomic_DNA"/>
</dbReference>
<accession>A0A919I0I7</accession>
<evidence type="ECO:0000313" key="9">
    <source>
        <dbReference type="Proteomes" id="UP000655094"/>
    </source>
</evidence>
<organism evidence="8 9">
    <name type="scientific">Klebsiella pneumoniae</name>
    <dbReference type="NCBI Taxonomy" id="573"/>
    <lineage>
        <taxon>Bacteria</taxon>
        <taxon>Pseudomonadati</taxon>
        <taxon>Pseudomonadota</taxon>
        <taxon>Gammaproteobacteria</taxon>
        <taxon>Enterobacterales</taxon>
        <taxon>Enterobacteriaceae</taxon>
        <taxon>Klebsiella/Raoultella group</taxon>
        <taxon>Klebsiella</taxon>
        <taxon>Klebsiella pneumoniae complex</taxon>
    </lineage>
</organism>
<comment type="caution">
    <text evidence="8">The sequence shown here is derived from an EMBL/GenBank/DDBJ whole genome shotgun (WGS) entry which is preliminary data.</text>
</comment>
<evidence type="ECO:0000313" key="8">
    <source>
        <dbReference type="EMBL" id="GHK56768.1"/>
    </source>
</evidence>
<sequence>MVLAPVALIVDPPLHQITVLQAAGYLWLCGGRHAGLWPVVSGIGRLSPVAVSAMSLLSPVTAVVLGWIFLGQKIQGMALMGLIVVLASVLSIQLALARQAAGAKTKKAP</sequence>
<keyword evidence="4 6" id="KW-1133">Transmembrane helix</keyword>
<evidence type="ECO:0000256" key="2">
    <source>
        <dbReference type="ARBA" id="ARBA00022475"/>
    </source>
</evidence>
<evidence type="ECO:0000259" key="7">
    <source>
        <dbReference type="Pfam" id="PF00892"/>
    </source>
</evidence>
<dbReference type="GO" id="GO:0005886">
    <property type="term" value="C:plasma membrane"/>
    <property type="evidence" value="ECO:0007669"/>
    <property type="project" value="UniProtKB-SubCell"/>
</dbReference>
<dbReference type="SUPFAM" id="SSF103481">
    <property type="entry name" value="Multidrug resistance efflux transporter EmrE"/>
    <property type="match status" value="1"/>
</dbReference>
<feature type="domain" description="EamA" evidence="7">
    <location>
        <begin position="3"/>
        <end position="92"/>
    </location>
</feature>
<proteinExistence type="predicted"/>
<dbReference type="Proteomes" id="UP000655094">
    <property type="component" value="Unassembled WGS sequence"/>
</dbReference>